<evidence type="ECO:0008006" key="4">
    <source>
        <dbReference type="Google" id="ProtNLM"/>
    </source>
</evidence>
<feature type="compositionally biased region" description="Basic residues" evidence="1">
    <location>
        <begin position="37"/>
        <end position="53"/>
    </location>
</feature>
<name>A0A7J7WQT9_RHIFE</name>
<reference evidence="2 3" key="1">
    <citation type="journal article" date="2020" name="Nature">
        <title>Six reference-quality genomes reveal evolution of bat adaptations.</title>
        <authorList>
            <person name="Jebb D."/>
            <person name="Huang Z."/>
            <person name="Pippel M."/>
            <person name="Hughes G.M."/>
            <person name="Lavrichenko K."/>
            <person name="Devanna P."/>
            <person name="Winkler S."/>
            <person name="Jermiin L.S."/>
            <person name="Skirmuntt E.C."/>
            <person name="Katzourakis A."/>
            <person name="Burkitt-Gray L."/>
            <person name="Ray D.A."/>
            <person name="Sullivan K.A.M."/>
            <person name="Roscito J.G."/>
            <person name="Kirilenko B.M."/>
            <person name="Davalos L.M."/>
            <person name="Corthals A.P."/>
            <person name="Power M.L."/>
            <person name="Jones G."/>
            <person name="Ransome R.D."/>
            <person name="Dechmann D.K.N."/>
            <person name="Locatelli A.G."/>
            <person name="Puechmaille S.J."/>
            <person name="Fedrigo O."/>
            <person name="Jarvis E.D."/>
            <person name="Hiller M."/>
            <person name="Vernes S.C."/>
            <person name="Myers E.W."/>
            <person name="Teeling E.C."/>
        </authorList>
    </citation>
    <scope>NUCLEOTIDE SEQUENCE [LARGE SCALE GENOMIC DNA]</scope>
    <source>
        <strain evidence="2">MRhiFer1</strain>
        <tissue evidence="2">Lung</tissue>
    </source>
</reference>
<sequence>MRTRPPPHGHTLGPRRRRPPRGASPLGAERGAGHPRTAPRRHLQSHSGAHRKTPPAARLTGRQRAAPYFRAAPWQPKTRRPPPRLLPGSCVATRTYLGLGFSALGLERRPRGRAGAGLAVYTVARGLPAAHKTPPCCSSPGTAANSIATPDAREEMSQAGSLSRTLILCTFLQEHDLPAVDQNPPGVTTLLQYYDPNPYPYPQGDVPHEMAMRLAFIGDEMEARWTLPRIAELPWMAMHSLATIYNQAGLRGVLRSFMDGLTNLRGNRRFWSVRTLRDRGSPNGGRKLSVLLLALLLDWGLHFLQ</sequence>
<dbReference type="EMBL" id="JACAGC010000010">
    <property type="protein sequence ID" value="KAF6339712.1"/>
    <property type="molecule type" value="Genomic_DNA"/>
</dbReference>
<dbReference type="PANTHER" id="PTHR15018">
    <property type="entry name" value="BCL-2-INTERACTING KILLER"/>
    <property type="match status" value="1"/>
</dbReference>
<comment type="caution">
    <text evidence="2">The sequence shown here is derived from an EMBL/GenBank/DDBJ whole genome shotgun (WGS) entry which is preliminary data.</text>
</comment>
<dbReference type="Proteomes" id="UP000585614">
    <property type="component" value="Unassembled WGS sequence"/>
</dbReference>
<dbReference type="AlphaFoldDB" id="A0A7J7WQT9"/>
<dbReference type="PANTHER" id="PTHR15018:SF1">
    <property type="entry name" value="BCL-2-INTERACTING KILLER"/>
    <property type="match status" value="1"/>
</dbReference>
<proteinExistence type="predicted"/>
<evidence type="ECO:0000313" key="3">
    <source>
        <dbReference type="Proteomes" id="UP000585614"/>
    </source>
</evidence>
<feature type="region of interest" description="Disordered" evidence="1">
    <location>
        <begin position="1"/>
        <end position="62"/>
    </location>
</feature>
<dbReference type="GO" id="GO:0008584">
    <property type="term" value="P:male gonad development"/>
    <property type="evidence" value="ECO:0007669"/>
    <property type="project" value="TreeGrafter"/>
</dbReference>
<feature type="compositionally biased region" description="Basic residues" evidence="1">
    <location>
        <begin position="1"/>
        <end position="20"/>
    </location>
</feature>
<accession>A0A7J7WQT9</accession>
<organism evidence="2 3">
    <name type="scientific">Rhinolophus ferrumequinum</name>
    <name type="common">Greater horseshoe bat</name>
    <dbReference type="NCBI Taxonomy" id="59479"/>
    <lineage>
        <taxon>Eukaryota</taxon>
        <taxon>Metazoa</taxon>
        <taxon>Chordata</taxon>
        <taxon>Craniata</taxon>
        <taxon>Vertebrata</taxon>
        <taxon>Euteleostomi</taxon>
        <taxon>Mammalia</taxon>
        <taxon>Eutheria</taxon>
        <taxon>Laurasiatheria</taxon>
        <taxon>Chiroptera</taxon>
        <taxon>Yinpterochiroptera</taxon>
        <taxon>Rhinolophoidea</taxon>
        <taxon>Rhinolophidae</taxon>
        <taxon>Rhinolophinae</taxon>
        <taxon>Rhinolophus</taxon>
    </lineage>
</organism>
<protein>
    <recommendedName>
        <fullName evidence="4">Bcl-2-interacting killer</fullName>
    </recommendedName>
</protein>
<dbReference type="Pfam" id="PF12201">
    <property type="entry name" value="bcl-2I13"/>
    <property type="match status" value="1"/>
</dbReference>
<evidence type="ECO:0000313" key="2">
    <source>
        <dbReference type="EMBL" id="KAF6339712.1"/>
    </source>
</evidence>
<gene>
    <name evidence="2" type="ORF">mRhiFer1_007999</name>
</gene>
<feature type="region of interest" description="Disordered" evidence="1">
    <location>
        <begin position="68"/>
        <end position="87"/>
    </location>
</feature>
<dbReference type="InterPro" id="IPR024579">
    <property type="entry name" value="Bcl2-int_killer"/>
</dbReference>
<dbReference type="GO" id="GO:0008637">
    <property type="term" value="P:apoptotic mitochondrial changes"/>
    <property type="evidence" value="ECO:0007669"/>
    <property type="project" value="TreeGrafter"/>
</dbReference>
<evidence type="ECO:0000256" key="1">
    <source>
        <dbReference type="SAM" id="MobiDB-lite"/>
    </source>
</evidence>